<evidence type="ECO:0000313" key="13">
    <source>
        <dbReference type="Proteomes" id="UP001169985"/>
    </source>
</evidence>
<comment type="subcellular location">
    <subcellularLocation>
        <location evidence="1">Cell membrane</location>
        <topology evidence="1">Multi-pass membrane protein</topology>
    </subcellularLocation>
</comment>
<dbReference type="InterPro" id="IPR050706">
    <property type="entry name" value="Cyclic-di-GMP_PDE-like"/>
</dbReference>
<feature type="transmembrane region" description="Helical" evidence="10">
    <location>
        <begin position="237"/>
        <end position="258"/>
    </location>
</feature>
<dbReference type="GO" id="GO:0071111">
    <property type="term" value="F:cyclic-guanylate-specific phosphodiesterase activity"/>
    <property type="evidence" value="ECO:0007669"/>
    <property type="project" value="UniProtKB-EC"/>
</dbReference>
<proteinExistence type="predicted"/>
<evidence type="ECO:0000256" key="2">
    <source>
        <dbReference type="ARBA" id="ARBA00012282"/>
    </source>
</evidence>
<accession>A0AAW7LUZ7</accession>
<keyword evidence="3" id="KW-1003">Cell membrane</keyword>
<protein>
    <recommendedName>
        <fullName evidence="2">cyclic-guanylate-specific phosphodiesterase</fullName>
        <ecNumber evidence="2">3.1.4.52</ecNumber>
    </recommendedName>
</protein>
<dbReference type="InterPro" id="IPR001633">
    <property type="entry name" value="EAL_dom"/>
</dbReference>
<evidence type="ECO:0000256" key="3">
    <source>
        <dbReference type="ARBA" id="ARBA00022475"/>
    </source>
</evidence>
<dbReference type="Pfam" id="PF00563">
    <property type="entry name" value="EAL"/>
    <property type="match status" value="1"/>
</dbReference>
<evidence type="ECO:0000256" key="9">
    <source>
        <dbReference type="ARBA" id="ARBA00034290"/>
    </source>
</evidence>
<evidence type="ECO:0000313" key="12">
    <source>
        <dbReference type="EMBL" id="MDN4369885.1"/>
    </source>
</evidence>
<evidence type="ECO:0000256" key="7">
    <source>
        <dbReference type="ARBA" id="ARBA00022989"/>
    </source>
</evidence>
<evidence type="ECO:0000256" key="5">
    <source>
        <dbReference type="ARBA" id="ARBA00022692"/>
    </source>
</evidence>
<evidence type="ECO:0000256" key="8">
    <source>
        <dbReference type="ARBA" id="ARBA00023136"/>
    </source>
</evidence>
<reference evidence="12" key="1">
    <citation type="journal article" date="2023" name="Antimicrob Resist Infect Control">
        <title>Sanitary installations and wastewater plumbing as reservoir for the long-term circulation and transmission of carbapenemase producing Citrobacter freundii clones in a hospital setting.</title>
        <authorList>
            <person name="Hamerlinck H."/>
            <person name="Aerssens A."/>
            <person name="Boelens J."/>
            <person name="Dehaene A."/>
            <person name="McMahon M."/>
            <person name="Messiaen A.S."/>
            <person name="Vandendriessche S."/>
            <person name="Velghe A."/>
            <person name="Leroux-Roels I."/>
            <person name="Verhasselt B."/>
        </authorList>
    </citation>
    <scope>NUCLEOTIDE SEQUENCE</scope>
    <source>
        <strain evidence="12">UZG-GERCF-220920-Env23</strain>
    </source>
</reference>
<dbReference type="EC" id="3.1.4.52" evidence="2"/>
<keyword evidence="5 10" id="KW-0812">Transmembrane</keyword>
<dbReference type="PANTHER" id="PTHR33121:SF79">
    <property type="entry name" value="CYCLIC DI-GMP PHOSPHODIESTERASE PDED-RELATED"/>
    <property type="match status" value="1"/>
</dbReference>
<dbReference type="InterPro" id="IPR024744">
    <property type="entry name" value="CSS-motif_dom"/>
</dbReference>
<organism evidence="12 13">
    <name type="scientific">Citrobacter portucalensis</name>
    <dbReference type="NCBI Taxonomy" id="1639133"/>
    <lineage>
        <taxon>Bacteria</taxon>
        <taxon>Pseudomonadati</taxon>
        <taxon>Pseudomonadota</taxon>
        <taxon>Gammaproteobacteria</taxon>
        <taxon>Enterobacterales</taxon>
        <taxon>Enterobacteriaceae</taxon>
        <taxon>Citrobacter</taxon>
        <taxon>Citrobacter freundii complex</taxon>
    </lineage>
</organism>
<dbReference type="PROSITE" id="PS50883">
    <property type="entry name" value="EAL"/>
    <property type="match status" value="1"/>
</dbReference>
<evidence type="ECO:0000256" key="4">
    <source>
        <dbReference type="ARBA" id="ARBA00022636"/>
    </source>
</evidence>
<evidence type="ECO:0000259" key="11">
    <source>
        <dbReference type="PROSITE" id="PS50883"/>
    </source>
</evidence>
<evidence type="ECO:0000256" key="6">
    <source>
        <dbReference type="ARBA" id="ARBA00022801"/>
    </source>
</evidence>
<dbReference type="Proteomes" id="UP001169985">
    <property type="component" value="Unassembled WGS sequence"/>
</dbReference>
<dbReference type="GO" id="GO:0005886">
    <property type="term" value="C:plasma membrane"/>
    <property type="evidence" value="ECO:0007669"/>
    <property type="project" value="UniProtKB-SubCell"/>
</dbReference>
<keyword evidence="4" id="KW-0973">c-di-GMP</keyword>
<sequence>MKNNHNLKRIKPYVISITFSFFIFFSLSEISMYYIYKERIASYTERVLNRSVSLIQQIDKINDSYEIFNAYSPCSELQLHALRVALWPYALIKDISFISNGAVICSALWGVLPAPLLLNIYDRKVEKDNVTWFFGVLLENNVKADLLSNQKLAITISPFAFNRFVTDHEEKGFSAIVGDRDHSLHLFKLGEQVDLLEEAQHDKSYQLGLITTQICNKNNNVCVMGGVKFPWMSFDSWLTMLLISFTSIVTGVLLGGFYNQRVARKQSLVSRLKNAIRSESLYLVYQPIYKIKTGKIIGVEALIRWDDHDIGSIPPDIFIPIAEKHGLIQEISDFVFRMAVKQTMSLSEEFDIFISINVSSQDLLSESFQEKVFQMIDESNIKPGMIMMELTERQSAEINSLQKVSSLFNNKGISIAIDDFGTGHSNLNWLSNLQIDEIKIDKSITDSIDECSINNNVLSGLVEIFKDITHKVVFEGVETSTQVKYLTEMFPECGVQGWYYSKPLSIDKLTKLVEDANLP</sequence>
<dbReference type="AlphaFoldDB" id="A0AAW7LUZ7"/>
<dbReference type="InterPro" id="IPR035919">
    <property type="entry name" value="EAL_sf"/>
</dbReference>
<feature type="domain" description="EAL" evidence="11">
    <location>
        <begin position="265"/>
        <end position="517"/>
    </location>
</feature>
<dbReference type="SUPFAM" id="SSF141868">
    <property type="entry name" value="EAL domain-like"/>
    <property type="match status" value="1"/>
</dbReference>
<comment type="catalytic activity">
    <reaction evidence="9">
        <text>3',3'-c-di-GMP + H2O = 5'-phosphoguanylyl(3'-&gt;5')guanosine + H(+)</text>
        <dbReference type="Rhea" id="RHEA:24902"/>
        <dbReference type="ChEBI" id="CHEBI:15377"/>
        <dbReference type="ChEBI" id="CHEBI:15378"/>
        <dbReference type="ChEBI" id="CHEBI:58754"/>
        <dbReference type="ChEBI" id="CHEBI:58805"/>
        <dbReference type="EC" id="3.1.4.52"/>
    </reaction>
</comment>
<gene>
    <name evidence="12" type="ORF">PEY55_16550</name>
</gene>
<dbReference type="PANTHER" id="PTHR33121">
    <property type="entry name" value="CYCLIC DI-GMP PHOSPHODIESTERASE PDEF"/>
    <property type="match status" value="1"/>
</dbReference>
<keyword evidence="8 10" id="KW-0472">Membrane</keyword>
<dbReference type="Pfam" id="PF12792">
    <property type="entry name" value="CSS-motif"/>
    <property type="match status" value="1"/>
</dbReference>
<dbReference type="SMART" id="SM00052">
    <property type="entry name" value="EAL"/>
    <property type="match status" value="1"/>
</dbReference>
<dbReference type="CDD" id="cd01948">
    <property type="entry name" value="EAL"/>
    <property type="match status" value="1"/>
</dbReference>
<keyword evidence="7 10" id="KW-1133">Transmembrane helix</keyword>
<evidence type="ECO:0000256" key="10">
    <source>
        <dbReference type="SAM" id="Phobius"/>
    </source>
</evidence>
<dbReference type="EMBL" id="JAQIHS010000020">
    <property type="protein sequence ID" value="MDN4369885.1"/>
    <property type="molecule type" value="Genomic_DNA"/>
</dbReference>
<dbReference type="Gene3D" id="3.20.20.450">
    <property type="entry name" value="EAL domain"/>
    <property type="match status" value="1"/>
</dbReference>
<comment type="caution">
    <text evidence="12">The sequence shown here is derived from an EMBL/GenBank/DDBJ whole genome shotgun (WGS) entry which is preliminary data.</text>
</comment>
<keyword evidence="6" id="KW-0378">Hydrolase</keyword>
<reference evidence="12" key="2">
    <citation type="submission" date="2023-01" db="EMBL/GenBank/DDBJ databases">
        <authorList>
            <person name="Hamerlinck H."/>
            <person name="Aerssens A."/>
            <person name="Boelens J."/>
            <person name="Messiaen A.-S."/>
            <person name="Vandendriessche S."/>
            <person name="Velghe A."/>
            <person name="Verhasselt B."/>
            <person name="Leroux-Roels I."/>
        </authorList>
    </citation>
    <scope>NUCLEOTIDE SEQUENCE</scope>
    <source>
        <strain evidence="12">UZG-GERCF-220920-Env23</strain>
    </source>
</reference>
<feature type="transmembrane region" description="Helical" evidence="10">
    <location>
        <begin position="97"/>
        <end position="118"/>
    </location>
</feature>
<feature type="transmembrane region" description="Helical" evidence="10">
    <location>
        <begin position="12"/>
        <end position="36"/>
    </location>
</feature>
<evidence type="ECO:0000256" key="1">
    <source>
        <dbReference type="ARBA" id="ARBA00004651"/>
    </source>
</evidence>
<name>A0AAW7LUZ7_9ENTR</name>